<evidence type="ECO:0008006" key="3">
    <source>
        <dbReference type="Google" id="ProtNLM"/>
    </source>
</evidence>
<evidence type="ECO:0000313" key="2">
    <source>
        <dbReference type="Proteomes" id="UP000239907"/>
    </source>
</evidence>
<proteinExistence type="predicted"/>
<dbReference type="Proteomes" id="UP000239907">
    <property type="component" value="Unassembled WGS sequence"/>
</dbReference>
<accession>A0A2S7TXE9</accession>
<reference evidence="1 2" key="1">
    <citation type="submission" date="2016-12" db="EMBL/GenBank/DDBJ databases">
        <title>Study of bacterial adaptation to deep sea.</title>
        <authorList>
            <person name="Song J."/>
            <person name="Yoshizawa S."/>
            <person name="Kogure K."/>
        </authorList>
    </citation>
    <scope>NUCLEOTIDE SEQUENCE [LARGE SCALE GENOMIC DNA]</scope>
    <source>
        <strain evidence="1 2">SAORIC-165</strain>
    </source>
</reference>
<dbReference type="InterPro" id="IPR003772">
    <property type="entry name" value="YceD"/>
</dbReference>
<keyword evidence="2" id="KW-1185">Reference proteome</keyword>
<gene>
    <name evidence="1" type="ORF">BSZ32_02110</name>
</gene>
<protein>
    <recommendedName>
        <fullName evidence="3">DUF177 domain-containing protein</fullName>
    </recommendedName>
</protein>
<dbReference type="AlphaFoldDB" id="A0A2S7TXE9"/>
<dbReference type="RefSeq" id="WP_105041891.1">
    <property type="nucleotide sequence ID" value="NZ_MQWA01000001.1"/>
</dbReference>
<dbReference type="EMBL" id="MQWA01000001">
    <property type="protein sequence ID" value="PQJ27408.1"/>
    <property type="molecule type" value="Genomic_DNA"/>
</dbReference>
<comment type="caution">
    <text evidence="1">The sequence shown here is derived from an EMBL/GenBank/DDBJ whole genome shotgun (WGS) entry which is preliminary data.</text>
</comment>
<dbReference type="Pfam" id="PF02620">
    <property type="entry name" value="YceD"/>
    <property type="match status" value="1"/>
</dbReference>
<name>A0A2S7TXE9_9BACT</name>
<sequence length="164" mass="18868">MKSSLVIELIHLPEEGKSFEGQIDPAIYNLPKHDAQPVGPLHYELHAQRFEDELLVRGFISSAFKFRCNRDNQEFIQTISLDEFGQSFEIEEGNVDLTEALREEVLMNFPSYPRCDEADEPHVCEIEEQYLAVDKDPDDGVDEAPESNSDDQWAALDDFKKFKD</sequence>
<evidence type="ECO:0000313" key="1">
    <source>
        <dbReference type="EMBL" id="PQJ27408.1"/>
    </source>
</evidence>
<organism evidence="1 2">
    <name type="scientific">Rubritalea profundi</name>
    <dbReference type="NCBI Taxonomy" id="1658618"/>
    <lineage>
        <taxon>Bacteria</taxon>
        <taxon>Pseudomonadati</taxon>
        <taxon>Verrucomicrobiota</taxon>
        <taxon>Verrucomicrobiia</taxon>
        <taxon>Verrucomicrobiales</taxon>
        <taxon>Rubritaleaceae</taxon>
        <taxon>Rubritalea</taxon>
    </lineage>
</organism>
<dbReference type="OrthoDB" id="197393at2"/>